<accession>A0A1H9U3D8</accession>
<evidence type="ECO:0000313" key="3">
    <source>
        <dbReference type="Proteomes" id="UP000182841"/>
    </source>
</evidence>
<dbReference type="EMBL" id="FOGO01000007">
    <property type="protein sequence ID" value="SES03956.1"/>
    <property type="molecule type" value="Genomic_DNA"/>
</dbReference>
<evidence type="ECO:0000256" key="1">
    <source>
        <dbReference type="SAM" id="MobiDB-lite"/>
    </source>
</evidence>
<dbReference type="Proteomes" id="UP000182841">
    <property type="component" value="Unassembled WGS sequence"/>
</dbReference>
<organism evidence="2 3">
    <name type="scientific">Streptomyces qinglanensis</name>
    <dbReference type="NCBI Taxonomy" id="943816"/>
    <lineage>
        <taxon>Bacteria</taxon>
        <taxon>Bacillati</taxon>
        <taxon>Actinomycetota</taxon>
        <taxon>Actinomycetes</taxon>
        <taxon>Kitasatosporales</taxon>
        <taxon>Streptomycetaceae</taxon>
        <taxon>Streptomyces</taxon>
    </lineage>
</organism>
<reference evidence="3" key="1">
    <citation type="submission" date="2016-10" db="EMBL/GenBank/DDBJ databases">
        <authorList>
            <person name="Varghese N."/>
            <person name="Submissions S."/>
        </authorList>
    </citation>
    <scope>NUCLEOTIDE SEQUENCE [LARGE SCALE GENOMIC DNA]</scope>
    <source>
        <strain evidence="3">CGMCC 4.6825</strain>
    </source>
</reference>
<evidence type="ECO:0000313" key="2">
    <source>
        <dbReference type="EMBL" id="SES03956.1"/>
    </source>
</evidence>
<keyword evidence="3" id="KW-1185">Reference proteome</keyword>
<dbReference type="SUPFAM" id="SSF53335">
    <property type="entry name" value="S-adenosyl-L-methionine-dependent methyltransferases"/>
    <property type="match status" value="1"/>
</dbReference>
<dbReference type="Gene3D" id="3.40.50.150">
    <property type="entry name" value="Vaccinia Virus protein VP39"/>
    <property type="match status" value="1"/>
</dbReference>
<feature type="region of interest" description="Disordered" evidence="1">
    <location>
        <begin position="330"/>
        <end position="355"/>
    </location>
</feature>
<sequence length="371" mass="40226">MTSTPLTQTRPEPSRPLIRALQRQIEQLANSIPGKDAHRTAAGWVYMTCIHAWAADHHLIDGRLNADAQPARRQFLAQGGTDLAWLTYAVADTAVHPCAWTLLDPAYDNPVRHASPSETAGSRLLHWWAEDAPTLAYPVESGPGTITGWILGDLLQLVTDERRLAHALAQSPWWLADGILDRTLIPAAAEFRNETLRLIDPTCGTGHFLIRAIDMLWELYTTGQLAPRQMHMDGVTGWTPIPPAAAARRILAGVDGMELDPVTEAVCRLRVTVYLAHLLHEAGALPGPLRLDAIPHRPMPRISVGDSLLAGKVSRAEYARLRPAQARIVNLGTDGGTDTPADDGSGPGAEADPVPVVLPQGAEREQLALFS</sequence>
<dbReference type="InterPro" id="IPR029063">
    <property type="entry name" value="SAM-dependent_MTases_sf"/>
</dbReference>
<dbReference type="OrthoDB" id="4280289at2"/>
<dbReference type="RefSeq" id="WP_075001202.1">
    <property type="nucleotide sequence ID" value="NZ_FOGO01000007.1"/>
</dbReference>
<name>A0A1H9U3D8_9ACTN</name>
<gene>
    <name evidence="2" type="ORF">SAMN05421870_107290</name>
</gene>
<protein>
    <recommendedName>
        <fullName evidence="4">DNA methylase adenine-specific domain-containing protein</fullName>
    </recommendedName>
</protein>
<evidence type="ECO:0008006" key="4">
    <source>
        <dbReference type="Google" id="ProtNLM"/>
    </source>
</evidence>
<dbReference type="AlphaFoldDB" id="A0A1H9U3D8"/>
<proteinExistence type="predicted"/>